<dbReference type="PANTHER" id="PTHR23205:SF0">
    <property type="entry name" value="SPLICING FACTOR 3A SUBUNIT 2"/>
    <property type="match status" value="1"/>
</dbReference>
<dbReference type="KEGG" id="tdl:TDEL_0D04720"/>
<dbReference type="InterPro" id="IPR052092">
    <property type="entry name" value="SF3A2"/>
</dbReference>
<keyword evidence="3" id="KW-0479">Metal-binding</keyword>
<evidence type="ECO:0000256" key="9">
    <source>
        <dbReference type="SAM" id="MobiDB-lite"/>
    </source>
</evidence>
<dbReference type="eggNOG" id="KOG0227">
    <property type="taxonomic scope" value="Eukaryota"/>
</dbReference>
<gene>
    <name evidence="11" type="primary">TDEL0D04720</name>
    <name evidence="11" type="ORF">TDEL_0D04720</name>
</gene>
<feature type="region of interest" description="Disordered" evidence="9">
    <location>
        <begin position="1"/>
        <end position="22"/>
    </location>
</feature>
<dbReference type="STRING" id="1076872.G8ZTW2"/>
<dbReference type="FunCoup" id="G8ZTW2">
    <property type="interactions" value="472"/>
</dbReference>
<dbReference type="GO" id="GO:0003723">
    <property type="term" value="F:RNA binding"/>
    <property type="evidence" value="ECO:0007669"/>
    <property type="project" value="EnsemblFungi"/>
</dbReference>
<feature type="domain" description="U1-type" evidence="10">
    <location>
        <begin position="65"/>
        <end position="99"/>
    </location>
</feature>
<dbReference type="InterPro" id="IPR003604">
    <property type="entry name" value="Matrin/U1-like-C_Znf_C2H2"/>
</dbReference>
<dbReference type="SMART" id="SM00451">
    <property type="entry name" value="ZnF_U1"/>
    <property type="match status" value="1"/>
</dbReference>
<dbReference type="Pfam" id="PF16835">
    <property type="entry name" value="SF3A2"/>
    <property type="match status" value="1"/>
</dbReference>
<evidence type="ECO:0000256" key="3">
    <source>
        <dbReference type="ARBA" id="ARBA00022723"/>
    </source>
</evidence>
<dbReference type="GeneID" id="11502490"/>
<keyword evidence="5" id="KW-0863">Zinc-finger</keyword>
<dbReference type="RefSeq" id="XP_003681267.1">
    <property type="nucleotide sequence ID" value="XM_003681219.1"/>
</dbReference>
<proteinExistence type="inferred from homology"/>
<dbReference type="AlphaFoldDB" id="G8ZTW2"/>
<dbReference type="GO" id="GO:0000245">
    <property type="term" value="P:spliceosomal complex assembly"/>
    <property type="evidence" value="ECO:0007669"/>
    <property type="project" value="EnsemblFungi"/>
</dbReference>
<dbReference type="PANTHER" id="PTHR23205">
    <property type="entry name" value="SPLICING FACTOR 3A SUBUNIT 2"/>
    <property type="match status" value="1"/>
</dbReference>
<dbReference type="EMBL" id="HE616745">
    <property type="protein sequence ID" value="CCE92056.1"/>
    <property type="molecule type" value="Genomic_DNA"/>
</dbReference>
<dbReference type="GO" id="GO:0005686">
    <property type="term" value="C:U2 snRNP"/>
    <property type="evidence" value="ECO:0007669"/>
    <property type="project" value="TreeGrafter"/>
</dbReference>
<dbReference type="Gene3D" id="2.60.40.2690">
    <property type="match status" value="1"/>
</dbReference>
<dbReference type="InterPro" id="IPR031781">
    <property type="entry name" value="SF3A2_dom"/>
</dbReference>
<evidence type="ECO:0000256" key="5">
    <source>
        <dbReference type="ARBA" id="ARBA00022771"/>
    </source>
</evidence>
<evidence type="ECO:0000256" key="2">
    <source>
        <dbReference type="ARBA" id="ARBA00022664"/>
    </source>
</evidence>
<evidence type="ECO:0000313" key="11">
    <source>
        <dbReference type="EMBL" id="CCE92056.1"/>
    </source>
</evidence>
<dbReference type="OrthoDB" id="10250970at2759"/>
<dbReference type="SUPFAM" id="SSF57667">
    <property type="entry name" value="beta-beta-alpha zinc fingers"/>
    <property type="match status" value="1"/>
</dbReference>
<dbReference type="InterPro" id="IPR013087">
    <property type="entry name" value="Znf_C2H2_type"/>
</dbReference>
<sequence>MDYQNRAGSKKGAGGVASDAQADLARRKQVEDLLKGGEDIPYTFQETNDQEEKLRKNPYIYKNHSGKLVCKLCNTMHVSWSSVERHLSGKKHGLNVLRRGNTTSNGNGGSEYSAKNDRDREFHKEVETRRSALQNNGLVPKCSVVSVRDESTNSEGVAIRVDYDEDGAIADESITPMIRIVSGLELQEAEKKDRKYLAIAYEPFEIVAIEIPSDRQIKMDKLETIRDSVDEVNSKSTFWDPVHGKFYVQVFFE</sequence>
<keyword evidence="8" id="KW-0539">Nucleus</keyword>
<name>G8ZTW2_TORDE</name>
<dbReference type="InterPro" id="IPR036236">
    <property type="entry name" value="Znf_C2H2_sf"/>
</dbReference>
<keyword evidence="4" id="KW-0747">Spliceosome</keyword>
<dbReference type="GO" id="GO:0071013">
    <property type="term" value="C:catalytic step 2 spliceosome"/>
    <property type="evidence" value="ECO:0007669"/>
    <property type="project" value="TreeGrafter"/>
</dbReference>
<dbReference type="InParanoid" id="G8ZTW2"/>
<evidence type="ECO:0000313" key="12">
    <source>
        <dbReference type="Proteomes" id="UP000005627"/>
    </source>
</evidence>
<accession>G8ZTW2</accession>
<evidence type="ECO:0000256" key="7">
    <source>
        <dbReference type="ARBA" id="ARBA00023187"/>
    </source>
</evidence>
<protein>
    <recommendedName>
        <fullName evidence="10">U1-type domain-containing protein</fullName>
    </recommendedName>
</protein>
<dbReference type="GO" id="GO:0008270">
    <property type="term" value="F:zinc ion binding"/>
    <property type="evidence" value="ECO:0007669"/>
    <property type="project" value="UniProtKB-KW"/>
</dbReference>
<dbReference type="HOGENOM" id="CLU_087074_0_0_1"/>
<dbReference type="GO" id="GO:0071004">
    <property type="term" value="C:U2-type prespliceosome"/>
    <property type="evidence" value="ECO:0007669"/>
    <property type="project" value="EnsemblFungi"/>
</dbReference>
<organism evidence="11 12">
    <name type="scientific">Torulaspora delbrueckii</name>
    <name type="common">Yeast</name>
    <name type="synonym">Candida colliculosa</name>
    <dbReference type="NCBI Taxonomy" id="4950"/>
    <lineage>
        <taxon>Eukaryota</taxon>
        <taxon>Fungi</taxon>
        <taxon>Dikarya</taxon>
        <taxon>Ascomycota</taxon>
        <taxon>Saccharomycotina</taxon>
        <taxon>Saccharomycetes</taxon>
        <taxon>Saccharomycetales</taxon>
        <taxon>Saccharomycetaceae</taxon>
        <taxon>Torulaspora</taxon>
    </lineage>
</organism>
<evidence type="ECO:0000256" key="4">
    <source>
        <dbReference type="ARBA" id="ARBA00022728"/>
    </source>
</evidence>
<keyword evidence="2" id="KW-0507">mRNA processing</keyword>
<feature type="region of interest" description="Disordered" evidence="9">
    <location>
        <begin position="96"/>
        <end position="121"/>
    </location>
</feature>
<keyword evidence="6" id="KW-0862">Zinc</keyword>
<evidence type="ECO:0000259" key="10">
    <source>
        <dbReference type="SMART" id="SM00451"/>
    </source>
</evidence>
<evidence type="ECO:0000256" key="1">
    <source>
        <dbReference type="ARBA" id="ARBA00008995"/>
    </source>
</evidence>
<keyword evidence="7" id="KW-0508">mRNA splicing</keyword>
<reference evidence="11 12" key="1">
    <citation type="journal article" date="2011" name="Proc. Natl. Acad. Sci. U.S.A.">
        <title>Evolutionary erosion of yeast sex chromosomes by mating-type switching accidents.</title>
        <authorList>
            <person name="Gordon J.L."/>
            <person name="Armisen D."/>
            <person name="Proux-Wera E."/>
            <person name="Oheigeartaigh S.S."/>
            <person name="Byrne K.P."/>
            <person name="Wolfe K.H."/>
        </authorList>
    </citation>
    <scope>NUCLEOTIDE SEQUENCE [LARGE SCALE GENOMIC DNA]</scope>
    <source>
        <strain evidence="12">ATCC 10662 / CBS 1146 / NBRC 0425 / NCYC 2629 / NRRL Y-866</strain>
    </source>
</reference>
<evidence type="ECO:0000256" key="6">
    <source>
        <dbReference type="ARBA" id="ARBA00022833"/>
    </source>
</evidence>
<comment type="similarity">
    <text evidence="1">Belongs to the SF3A2 family.</text>
</comment>
<dbReference type="Proteomes" id="UP000005627">
    <property type="component" value="Chromosome 4"/>
</dbReference>
<keyword evidence="12" id="KW-1185">Reference proteome</keyword>
<dbReference type="Pfam" id="PF12874">
    <property type="entry name" value="zf-met"/>
    <property type="match status" value="1"/>
</dbReference>
<dbReference type="GO" id="GO:0000974">
    <property type="term" value="C:Prp19 complex"/>
    <property type="evidence" value="ECO:0007669"/>
    <property type="project" value="EnsemblFungi"/>
</dbReference>
<evidence type="ECO:0000256" key="8">
    <source>
        <dbReference type="ARBA" id="ARBA00023242"/>
    </source>
</evidence>